<dbReference type="InterPro" id="IPR015251">
    <property type="entry name" value="PepX_N_dom"/>
</dbReference>
<evidence type="ECO:0000259" key="11">
    <source>
        <dbReference type="SMART" id="SM00940"/>
    </source>
</evidence>
<dbReference type="Pfam" id="PF02129">
    <property type="entry name" value="Peptidase_S15"/>
    <property type="match status" value="1"/>
</dbReference>
<dbReference type="SUPFAM" id="SSF49785">
    <property type="entry name" value="Galactose-binding domain-like"/>
    <property type="match status" value="1"/>
</dbReference>
<evidence type="ECO:0000256" key="2">
    <source>
        <dbReference type="ARBA" id="ARBA00003997"/>
    </source>
</evidence>
<reference evidence="12" key="1">
    <citation type="submission" date="2021-04" db="EMBL/GenBank/DDBJ databases">
        <title>Taxonomic assessment of Weissella genus.</title>
        <authorList>
            <person name="Fanelli F."/>
            <person name="Chieffi D."/>
            <person name="Dell'Aquila A."/>
            <person name="Gyu-Sung C."/>
            <person name="Franz C.M.A.P."/>
            <person name="Fusco V."/>
        </authorList>
    </citation>
    <scope>NUCLEOTIDE SEQUENCE</scope>
    <source>
        <strain evidence="12">LMG 25373</strain>
    </source>
</reference>
<dbReference type="Gene3D" id="3.40.50.1820">
    <property type="entry name" value="alpha/beta hydrolase"/>
    <property type="match status" value="1"/>
</dbReference>
<evidence type="ECO:0000256" key="5">
    <source>
        <dbReference type="ARBA" id="ARBA00022438"/>
    </source>
</evidence>
<dbReference type="HAMAP" id="MF_00698">
    <property type="entry name" value="Aminopeptidase_S15"/>
    <property type="match status" value="1"/>
</dbReference>
<dbReference type="Gene3D" id="1.10.246.70">
    <property type="match status" value="1"/>
</dbReference>
<dbReference type="Proteomes" id="UP001057481">
    <property type="component" value="Unassembled WGS sequence"/>
</dbReference>
<dbReference type="InterPro" id="IPR036313">
    <property type="entry name" value="PepX_N_dom_sf"/>
</dbReference>
<evidence type="ECO:0000256" key="6">
    <source>
        <dbReference type="ARBA" id="ARBA00022670"/>
    </source>
</evidence>
<dbReference type="InterPro" id="IPR050585">
    <property type="entry name" value="Xaa-Pro_dipeptidyl-ppase/CocE"/>
</dbReference>
<gene>
    <name evidence="9" type="primary">pepX</name>
    <name evidence="12" type="ORF">KAK10_08190</name>
</gene>
<evidence type="ECO:0000256" key="1">
    <source>
        <dbReference type="ARBA" id="ARBA00000123"/>
    </source>
</evidence>
<evidence type="ECO:0000256" key="9">
    <source>
        <dbReference type="HAMAP-Rule" id="MF_00698"/>
    </source>
</evidence>
<dbReference type="SMART" id="SM00939">
    <property type="entry name" value="PepX_C"/>
    <property type="match status" value="1"/>
</dbReference>
<evidence type="ECO:0000259" key="10">
    <source>
        <dbReference type="SMART" id="SM00939"/>
    </source>
</evidence>
<comment type="subunit">
    <text evidence="4 9">Homodimer.</text>
</comment>
<keyword evidence="9" id="KW-0963">Cytoplasm</keyword>
<evidence type="ECO:0000256" key="7">
    <source>
        <dbReference type="ARBA" id="ARBA00022801"/>
    </source>
</evidence>
<dbReference type="PANTHER" id="PTHR43056:SF10">
    <property type="entry name" value="COCE_NOND FAMILY, PUTATIVE (AFU_ORTHOLOGUE AFUA_7G00600)-RELATED"/>
    <property type="match status" value="1"/>
</dbReference>
<dbReference type="RefSeq" id="WP_205143835.1">
    <property type="nucleotide sequence ID" value="NZ_JAFBDN010000012.1"/>
</dbReference>
<feature type="active site" description="Charge relay system" evidence="9">
    <location>
        <position position="490"/>
    </location>
</feature>
<dbReference type="InterPro" id="IPR008252">
    <property type="entry name" value="Pept_S15_Xpro"/>
</dbReference>
<evidence type="ECO:0000313" key="12">
    <source>
        <dbReference type="EMBL" id="MCM2437886.1"/>
    </source>
</evidence>
<comment type="similarity">
    <text evidence="3 9">Belongs to the peptidase S15 family.</text>
</comment>
<protein>
    <recommendedName>
        <fullName evidence="9">Xaa-Pro dipeptidyl-peptidase</fullName>
        <ecNumber evidence="9">3.4.14.11</ecNumber>
    </recommendedName>
    <alternativeName>
        <fullName evidence="9">X-Pro dipeptidyl-peptidase</fullName>
    </alternativeName>
    <alternativeName>
        <fullName evidence="9">X-prolyl-dipeptidyl aminopeptidase</fullName>
        <shortName evidence="9">X-PDAP</shortName>
    </alternativeName>
</protein>
<dbReference type="SMART" id="SM00940">
    <property type="entry name" value="PepX_N"/>
    <property type="match status" value="1"/>
</dbReference>
<comment type="subcellular location">
    <subcellularLocation>
        <location evidence="9">Cytoplasm</location>
    </subcellularLocation>
</comment>
<evidence type="ECO:0000313" key="13">
    <source>
        <dbReference type="Proteomes" id="UP001057481"/>
    </source>
</evidence>
<dbReference type="InterPro" id="IPR000383">
    <property type="entry name" value="Xaa-Pro-like_dom"/>
</dbReference>
<name>A0ABT0VJ74_9LACO</name>
<feature type="active site" description="Charge relay system" evidence="9">
    <location>
        <position position="370"/>
    </location>
</feature>
<dbReference type="PANTHER" id="PTHR43056">
    <property type="entry name" value="PEPTIDASE S9 PROLYL OLIGOPEPTIDASE"/>
    <property type="match status" value="1"/>
</dbReference>
<evidence type="ECO:0000256" key="8">
    <source>
        <dbReference type="ARBA" id="ARBA00022825"/>
    </source>
</evidence>
<feature type="domain" description="X-Prolyl dipeptidyl aminopeptidase PepX N-terminal" evidence="11">
    <location>
        <begin position="1"/>
        <end position="157"/>
    </location>
</feature>
<dbReference type="Pfam" id="PF08530">
    <property type="entry name" value="PepX_C"/>
    <property type="match status" value="1"/>
</dbReference>
<sequence>MKINQFAFKPTNHTTVLNELIRINFIENTDLKTYSVNQLLQHLLNKCWPTTSTQSSLDYKLNNILADTQLSVLEWLQKDEPLTNEIFYRIALQLLHFLPNVDFDVINPLMSVKKLNLTTITSSTFDKNILLDAWYRLLNTHNKHGQTFIDDLASQGYYQKIANLPKPLFFNGKSQAVFNTTTLLREVVYIETDYDTDKDGLADLIKAEIIRPLESNDQQVPILYTSSPYNQGTNDFEGERLTHNVDVELTHKAATTDNYRDIHHVSNLKVAQKRVPVGTTFNATESFTRERNYTLNDYFLARGFAVVYSAGIGSSESEGLQTTGDEYEVAAATAVVEWLHGDRPAFVDHTTNIRIEAFWSNGKIAMTGRSYLGTLATAVATTGVAGLETIVSEAAISSWYDYYRSNGLVVAPGGFPGEDADVLAEETFSRRKNLADFNRIKSLYETYLTTMNYDQDRNTGNYNQFWDARNYLKNVKNIKADILMVHGLNDWNVKPEQVNNLYHALNKNNINNKLILHQGQHIYINAMRSIDFTDMLNLWFSYKLYNLANDADKILPNVIIQDNVTPETWHSLNDWDIQTKTTKLFLNQHKLTKVSAATKNLVSFNDHLEPTIFAQYTKNISKWENDLKLKTSPLITNRLHFLTENLTHPITINGRTKLHLKIASSHNVGLISVQLVDYGMAYRLNEKPTFLGVPIESGVHWRSDALNEFTLNSHLTPFKLITKGHINLQNRSNAWHVDSLAANQFVDLDFYLQPTYFKIPVGHQLGLIIYATDFGMTIRGNQDITYTLAESDSYLELKI</sequence>
<organism evidence="12 13">
    <name type="scientific">Periweissella beninensis</name>
    <dbReference type="NCBI Taxonomy" id="504936"/>
    <lineage>
        <taxon>Bacteria</taxon>
        <taxon>Bacillati</taxon>
        <taxon>Bacillota</taxon>
        <taxon>Bacilli</taxon>
        <taxon>Lactobacillales</taxon>
        <taxon>Lactobacillaceae</taxon>
        <taxon>Periweissella</taxon>
    </lineage>
</organism>
<accession>A0ABT0VJ74</accession>
<dbReference type="NCBIfam" id="NF003781">
    <property type="entry name" value="PRK05371.1-2"/>
    <property type="match status" value="1"/>
</dbReference>
<dbReference type="Gene3D" id="2.60.120.260">
    <property type="entry name" value="Galactose-binding domain-like"/>
    <property type="match status" value="1"/>
</dbReference>
<proteinExistence type="inferred from homology"/>
<dbReference type="Pfam" id="PF09168">
    <property type="entry name" value="PepX_N"/>
    <property type="match status" value="1"/>
</dbReference>
<keyword evidence="8 9" id="KW-0720">Serine protease</keyword>
<keyword evidence="6 9" id="KW-0645">Protease</keyword>
<dbReference type="PRINTS" id="PR00923">
    <property type="entry name" value="LACTOPTASE"/>
</dbReference>
<dbReference type="SUPFAM" id="SSF53474">
    <property type="entry name" value="alpha/beta-Hydrolases"/>
    <property type="match status" value="1"/>
</dbReference>
<dbReference type="SUPFAM" id="SSF81761">
    <property type="entry name" value="X-Prolyl dipeptidyl aminopeptidase PepX, N-terminal domain"/>
    <property type="match status" value="1"/>
</dbReference>
<evidence type="ECO:0000256" key="3">
    <source>
        <dbReference type="ARBA" id="ARBA00010819"/>
    </source>
</evidence>
<comment type="catalytic activity">
    <reaction evidence="1 9">
        <text>Hydrolyzes Xaa-Pro-|- bonds to release unblocked, N-terminal dipeptides from substrates including Ala-Pro-|-p-nitroanilide and (sequentially) Tyr-Pro-|-Phe-Pro-|-Gly-Pro-|-Ile.</text>
        <dbReference type="EC" id="3.4.14.11"/>
    </reaction>
</comment>
<comment type="caution">
    <text evidence="12">The sequence shown here is derived from an EMBL/GenBank/DDBJ whole genome shotgun (WGS) entry which is preliminary data.</text>
</comment>
<dbReference type="EMBL" id="JAGMVS010000070">
    <property type="protein sequence ID" value="MCM2437886.1"/>
    <property type="molecule type" value="Genomic_DNA"/>
</dbReference>
<feature type="domain" description="Xaa-Pro dipeptidyl-peptidase C-terminal" evidence="10">
    <location>
        <begin position="537"/>
        <end position="796"/>
    </location>
</feature>
<feature type="active site" description="Charge relay system" evidence="9">
    <location>
        <position position="521"/>
    </location>
</feature>
<keyword evidence="5 9" id="KW-0031">Aminopeptidase</keyword>
<dbReference type="GO" id="GO:0008239">
    <property type="term" value="F:dipeptidyl-peptidase activity"/>
    <property type="evidence" value="ECO:0007669"/>
    <property type="project" value="UniProtKB-EC"/>
</dbReference>
<evidence type="ECO:0000256" key="4">
    <source>
        <dbReference type="ARBA" id="ARBA00011738"/>
    </source>
</evidence>
<dbReference type="InterPro" id="IPR029058">
    <property type="entry name" value="AB_hydrolase_fold"/>
</dbReference>
<keyword evidence="7 9" id="KW-0378">Hydrolase</keyword>
<dbReference type="InterPro" id="IPR013736">
    <property type="entry name" value="Xaa-Pro_dipept_C"/>
</dbReference>
<dbReference type="EC" id="3.4.14.11" evidence="9"/>
<comment type="function">
    <text evidence="2 9">Removes N-terminal dipeptides sequentially from polypeptides having unsubstituted N-termini provided that the penultimate residue is proline.</text>
</comment>
<dbReference type="InterPro" id="IPR008979">
    <property type="entry name" value="Galactose-bd-like_sf"/>
</dbReference>
<keyword evidence="13" id="KW-1185">Reference proteome</keyword>